<feature type="region of interest" description="Disordered" evidence="1">
    <location>
        <begin position="264"/>
        <end position="291"/>
    </location>
</feature>
<feature type="compositionally biased region" description="Acidic residues" evidence="1">
    <location>
        <begin position="70"/>
        <end position="81"/>
    </location>
</feature>
<feature type="compositionally biased region" description="Polar residues" evidence="1">
    <location>
        <begin position="162"/>
        <end position="174"/>
    </location>
</feature>
<organism evidence="2 3">
    <name type="scientific">Caulochytrium protostelioides</name>
    <dbReference type="NCBI Taxonomy" id="1555241"/>
    <lineage>
        <taxon>Eukaryota</taxon>
        <taxon>Fungi</taxon>
        <taxon>Fungi incertae sedis</taxon>
        <taxon>Chytridiomycota</taxon>
        <taxon>Chytridiomycota incertae sedis</taxon>
        <taxon>Chytridiomycetes</taxon>
        <taxon>Caulochytriales</taxon>
        <taxon>Caulochytriaceae</taxon>
        <taxon>Caulochytrium</taxon>
    </lineage>
</organism>
<accession>A0A4P9XC84</accession>
<gene>
    <name evidence="2" type="ORF">CXG81DRAFT_17316</name>
</gene>
<feature type="region of interest" description="Disordered" evidence="1">
    <location>
        <begin position="1"/>
        <end position="122"/>
    </location>
</feature>
<dbReference type="AlphaFoldDB" id="A0A4P9XC84"/>
<name>A0A4P9XC84_9FUNG</name>
<proteinExistence type="predicted"/>
<feature type="compositionally biased region" description="Basic and acidic residues" evidence="1">
    <location>
        <begin position="273"/>
        <end position="283"/>
    </location>
</feature>
<protein>
    <submittedName>
        <fullName evidence="2">Uncharacterized protein</fullName>
    </submittedName>
</protein>
<dbReference type="Proteomes" id="UP000274922">
    <property type="component" value="Unassembled WGS sequence"/>
</dbReference>
<feature type="region of interest" description="Disordered" evidence="1">
    <location>
        <begin position="162"/>
        <end position="185"/>
    </location>
</feature>
<evidence type="ECO:0000313" key="3">
    <source>
        <dbReference type="Proteomes" id="UP000274922"/>
    </source>
</evidence>
<sequence>MRPDPYQAKASRQWQRGHAAAARDAAPKAVAVTTHHTAPPLGASRGARRGSRGHVSFRLSTDPAVHGNDNNDDNDSNDDSDPASRRFRPRPVLPQPKRRDLDEEADADGPRPGAARAAADGEEAALFTSGPMLQAELMRTKRAAAAWADQHHHHMRDAELQQEQAVSETRNAAPSQPRRRHDGAAAGRRLTWRWAPPPPHPVPTAAMAETATADASTTGAHDGHDALLAFYQQAMKATSLWIDAAIASSPGHIGVAAPADTEAVKRPNNASHDGIDEPRETGHSKTRSAATTAATAEVIEPLPISSEPDASQHPMHDALDDMDELDALLDGTPLPAARPAVALDPAEPVFATAALSSLTPPPSDVVPAVDASAADASLDDLLALL</sequence>
<reference evidence="3" key="1">
    <citation type="journal article" date="2018" name="Nat. Microbiol.">
        <title>Leveraging single-cell genomics to expand the fungal tree of life.</title>
        <authorList>
            <person name="Ahrendt S.R."/>
            <person name="Quandt C.A."/>
            <person name="Ciobanu D."/>
            <person name="Clum A."/>
            <person name="Salamov A."/>
            <person name="Andreopoulos B."/>
            <person name="Cheng J.F."/>
            <person name="Woyke T."/>
            <person name="Pelin A."/>
            <person name="Henrissat B."/>
            <person name="Reynolds N.K."/>
            <person name="Benny G.L."/>
            <person name="Smith M.E."/>
            <person name="James T.Y."/>
            <person name="Grigoriev I.V."/>
        </authorList>
    </citation>
    <scope>NUCLEOTIDE SEQUENCE [LARGE SCALE GENOMIC DNA]</scope>
    <source>
        <strain evidence="3">ATCC 52028</strain>
    </source>
</reference>
<evidence type="ECO:0000256" key="1">
    <source>
        <dbReference type="SAM" id="MobiDB-lite"/>
    </source>
</evidence>
<feature type="compositionally biased region" description="Low complexity" evidence="1">
    <location>
        <begin position="19"/>
        <end position="31"/>
    </location>
</feature>
<keyword evidence="3" id="KW-1185">Reference proteome</keyword>
<dbReference type="EMBL" id="ML014129">
    <property type="protein sequence ID" value="RKP03054.1"/>
    <property type="molecule type" value="Genomic_DNA"/>
</dbReference>
<evidence type="ECO:0000313" key="2">
    <source>
        <dbReference type="EMBL" id="RKP03054.1"/>
    </source>
</evidence>